<dbReference type="AlphaFoldDB" id="A0A2R6NFQ9"/>
<protein>
    <recommendedName>
        <fullName evidence="3">UFSP1/2/DUB catalytic domain-containing protein</fullName>
    </recommendedName>
</protein>
<dbReference type="Pfam" id="PF07910">
    <property type="entry name" value="Peptidase_C78"/>
    <property type="match status" value="1"/>
</dbReference>
<name>A0A2R6NFQ9_9APHY</name>
<feature type="domain" description="UFSP1/2/DUB catalytic" evidence="3">
    <location>
        <begin position="34"/>
        <end position="127"/>
    </location>
</feature>
<organism evidence="4 5">
    <name type="scientific">Hermanssonia centrifuga</name>
    <dbReference type="NCBI Taxonomy" id="98765"/>
    <lineage>
        <taxon>Eukaryota</taxon>
        <taxon>Fungi</taxon>
        <taxon>Dikarya</taxon>
        <taxon>Basidiomycota</taxon>
        <taxon>Agaricomycotina</taxon>
        <taxon>Agaricomycetes</taxon>
        <taxon>Polyporales</taxon>
        <taxon>Meruliaceae</taxon>
        <taxon>Hermanssonia</taxon>
    </lineage>
</organism>
<dbReference type="STRING" id="98765.A0A2R6NFQ9"/>
<dbReference type="EMBL" id="MLYV02001294">
    <property type="protein sequence ID" value="PSR71151.1"/>
    <property type="molecule type" value="Genomic_DNA"/>
</dbReference>
<evidence type="ECO:0000313" key="4">
    <source>
        <dbReference type="EMBL" id="PSR71151.1"/>
    </source>
</evidence>
<keyword evidence="1" id="KW-0378">Hydrolase</keyword>
<feature type="region of interest" description="Disordered" evidence="2">
    <location>
        <begin position="160"/>
        <end position="185"/>
    </location>
</feature>
<gene>
    <name evidence="4" type="ORF">PHLCEN_2v12997</name>
</gene>
<evidence type="ECO:0000256" key="1">
    <source>
        <dbReference type="ARBA" id="ARBA00022801"/>
    </source>
</evidence>
<comment type="caution">
    <text evidence="4">The sequence shown here is derived from an EMBL/GenBank/DDBJ whole genome shotgun (WGS) entry which is preliminary data.</text>
</comment>
<proteinExistence type="predicted"/>
<evidence type="ECO:0000256" key="2">
    <source>
        <dbReference type="SAM" id="MobiDB-lite"/>
    </source>
</evidence>
<dbReference type="Proteomes" id="UP000186601">
    <property type="component" value="Unassembled WGS sequence"/>
</dbReference>
<keyword evidence="5" id="KW-1185">Reference proteome</keyword>
<dbReference type="InterPro" id="IPR012462">
    <property type="entry name" value="UFSP1/2_DUB_cat"/>
</dbReference>
<sequence>MRKVLRRKLTSAANKLYILAPNSGIEVGAVGYDEEGARQLHRKLVETTKWIGTAGPDILLNWIVNYFTQDHPKSANINDALRGAEPIVITNKMPLVLQHAGHSRTVIGYEKSEKGAITLLMFDPARKVALVNHSSSTPGHIEVHRLSPKKIVQKVLHPNRYKDSGSKRRASDAGNDSMTAKRLRAGSEKEVIVIDDDDDDDDIQMNAPVSGNNHESAPRIEDIDFSKVLKGIRVSPGTLG</sequence>
<dbReference type="OrthoDB" id="288987at2759"/>
<accession>A0A2R6NFQ9</accession>
<feature type="compositionally biased region" description="Basic and acidic residues" evidence="2">
    <location>
        <begin position="160"/>
        <end position="171"/>
    </location>
</feature>
<evidence type="ECO:0000313" key="5">
    <source>
        <dbReference type="Proteomes" id="UP000186601"/>
    </source>
</evidence>
<feature type="region of interest" description="Disordered" evidence="2">
    <location>
        <begin position="197"/>
        <end position="219"/>
    </location>
</feature>
<evidence type="ECO:0000259" key="3">
    <source>
        <dbReference type="Pfam" id="PF07910"/>
    </source>
</evidence>
<dbReference type="GO" id="GO:0016787">
    <property type="term" value="F:hydrolase activity"/>
    <property type="evidence" value="ECO:0007669"/>
    <property type="project" value="UniProtKB-KW"/>
</dbReference>
<dbReference type="Gene3D" id="3.90.70.130">
    <property type="match status" value="1"/>
</dbReference>
<reference evidence="4 5" key="1">
    <citation type="submission" date="2018-02" db="EMBL/GenBank/DDBJ databases">
        <title>Genome sequence of the basidiomycete white-rot fungus Phlebia centrifuga.</title>
        <authorList>
            <person name="Granchi Z."/>
            <person name="Peng M."/>
            <person name="de Vries R.P."/>
            <person name="Hilden K."/>
            <person name="Makela M.R."/>
            <person name="Grigoriev I."/>
            <person name="Riley R."/>
        </authorList>
    </citation>
    <scope>NUCLEOTIDE SEQUENCE [LARGE SCALE GENOMIC DNA]</scope>
    <source>
        <strain evidence="4 5">FBCC195</strain>
    </source>
</reference>